<name>A0A9W8LSA1_9FUNG</name>
<dbReference type="OrthoDB" id="5593796at2759"/>
<evidence type="ECO:0000256" key="1">
    <source>
        <dbReference type="SAM" id="MobiDB-lite"/>
    </source>
</evidence>
<organism evidence="2 3">
    <name type="scientific">Coemansia guatemalensis</name>
    <dbReference type="NCBI Taxonomy" id="2761395"/>
    <lineage>
        <taxon>Eukaryota</taxon>
        <taxon>Fungi</taxon>
        <taxon>Fungi incertae sedis</taxon>
        <taxon>Zoopagomycota</taxon>
        <taxon>Kickxellomycotina</taxon>
        <taxon>Kickxellomycetes</taxon>
        <taxon>Kickxellales</taxon>
        <taxon>Kickxellaceae</taxon>
        <taxon>Coemansia</taxon>
    </lineage>
</organism>
<feature type="region of interest" description="Disordered" evidence="1">
    <location>
        <begin position="1"/>
        <end position="91"/>
    </location>
</feature>
<comment type="caution">
    <text evidence="2">The sequence shown here is derived from an EMBL/GenBank/DDBJ whole genome shotgun (WGS) entry which is preliminary data.</text>
</comment>
<feature type="compositionally biased region" description="Basic and acidic residues" evidence="1">
    <location>
        <begin position="32"/>
        <end position="42"/>
    </location>
</feature>
<reference evidence="2" key="1">
    <citation type="submission" date="2022-07" db="EMBL/GenBank/DDBJ databases">
        <title>Phylogenomic reconstructions and comparative analyses of Kickxellomycotina fungi.</title>
        <authorList>
            <person name="Reynolds N.K."/>
            <person name="Stajich J.E."/>
            <person name="Barry K."/>
            <person name="Grigoriev I.V."/>
            <person name="Crous P."/>
            <person name="Smith M.E."/>
        </authorList>
    </citation>
    <scope>NUCLEOTIDE SEQUENCE</scope>
    <source>
        <strain evidence="2">NRRL 1565</strain>
    </source>
</reference>
<dbReference type="Proteomes" id="UP001140094">
    <property type="component" value="Unassembled WGS sequence"/>
</dbReference>
<dbReference type="AlphaFoldDB" id="A0A9W8LSA1"/>
<keyword evidence="3" id="KW-1185">Reference proteome</keyword>
<dbReference type="EMBL" id="JANBUO010001704">
    <property type="protein sequence ID" value="KAJ2797138.1"/>
    <property type="molecule type" value="Genomic_DNA"/>
</dbReference>
<proteinExistence type="predicted"/>
<protein>
    <submittedName>
        <fullName evidence="2">Uncharacterized protein</fullName>
    </submittedName>
</protein>
<feature type="compositionally biased region" description="Basic and acidic residues" evidence="1">
    <location>
        <begin position="70"/>
        <end position="91"/>
    </location>
</feature>
<sequence>MSDVETEQQPTKAPEVAADKHGRSHCGCSSKHSQEHTHKHQADITTPTGIPQASPKEPVPNAAETQTEVVVHEDHHDHNHGHDHDHDHAHS</sequence>
<evidence type="ECO:0000313" key="3">
    <source>
        <dbReference type="Proteomes" id="UP001140094"/>
    </source>
</evidence>
<evidence type="ECO:0000313" key="2">
    <source>
        <dbReference type="EMBL" id="KAJ2797138.1"/>
    </source>
</evidence>
<feature type="non-terminal residue" evidence="2">
    <location>
        <position position="91"/>
    </location>
</feature>
<accession>A0A9W8LSA1</accession>
<gene>
    <name evidence="2" type="ORF">H4R20_005294</name>
</gene>